<dbReference type="Gene3D" id="3.30.1330.10">
    <property type="entry name" value="PurM-like, N-terminal domain"/>
    <property type="match status" value="1"/>
</dbReference>
<dbReference type="GO" id="GO:0009228">
    <property type="term" value="P:thiamine biosynthetic process"/>
    <property type="evidence" value="ECO:0007669"/>
    <property type="project" value="InterPro"/>
</dbReference>
<dbReference type="InterPro" id="IPR016188">
    <property type="entry name" value="PurM-like_N"/>
</dbReference>
<dbReference type="PANTHER" id="PTHR30270:SF2">
    <property type="entry name" value="HYDROGENASE EXPRESSION_FORMATION PROTEIN"/>
    <property type="match status" value="1"/>
</dbReference>
<dbReference type="RefSeq" id="WP_316558265.1">
    <property type="nucleotide sequence ID" value="NZ_CP131059.1"/>
</dbReference>
<dbReference type="Proteomes" id="UP001302978">
    <property type="component" value="Chromosome"/>
</dbReference>
<dbReference type="EC" id="2.7.4.16" evidence="4"/>
<feature type="domain" description="PurM-like N-terminal" evidence="2">
    <location>
        <begin position="143"/>
        <end position="237"/>
    </location>
</feature>
<name>A0AA96V850_9EURY</name>
<evidence type="ECO:0000259" key="3">
    <source>
        <dbReference type="Pfam" id="PF02769"/>
    </source>
</evidence>
<organism evidence="4 5">
    <name type="scientific">Methanimicrococcus hongohii</name>
    <dbReference type="NCBI Taxonomy" id="3028295"/>
    <lineage>
        <taxon>Archaea</taxon>
        <taxon>Methanobacteriati</taxon>
        <taxon>Methanobacteriota</taxon>
        <taxon>Stenosarchaea group</taxon>
        <taxon>Methanomicrobia</taxon>
        <taxon>Methanosarcinales</taxon>
        <taxon>Methanosarcinaceae</taxon>
        <taxon>Methanimicrococcus</taxon>
    </lineage>
</organism>
<keyword evidence="5" id="KW-1185">Reference proteome</keyword>
<dbReference type="InterPro" id="IPR036676">
    <property type="entry name" value="PurM-like_C_sf"/>
</dbReference>
<dbReference type="Pfam" id="PF00586">
    <property type="entry name" value="AIRS"/>
    <property type="match status" value="1"/>
</dbReference>
<dbReference type="EMBL" id="CP131059">
    <property type="protein sequence ID" value="WNY23251.1"/>
    <property type="molecule type" value="Genomic_DNA"/>
</dbReference>
<dbReference type="InterPro" id="IPR036921">
    <property type="entry name" value="PurM-like_N_sf"/>
</dbReference>
<dbReference type="InterPro" id="IPR010918">
    <property type="entry name" value="PurM-like_C_dom"/>
</dbReference>
<proteinExistence type="predicted"/>
<evidence type="ECO:0000313" key="4">
    <source>
        <dbReference type="EMBL" id="WNY23251.1"/>
    </source>
</evidence>
<dbReference type="SUPFAM" id="SSF55326">
    <property type="entry name" value="PurM N-terminal domain-like"/>
    <property type="match status" value="1"/>
</dbReference>
<dbReference type="KEGG" id="mehf:MmiHf6_05560"/>
<dbReference type="AlphaFoldDB" id="A0AA96V850"/>
<dbReference type="PIRSF" id="PIRSF006346">
    <property type="entry name" value="Ni_metllenz_mat"/>
    <property type="match status" value="1"/>
</dbReference>
<dbReference type="GO" id="GO:0009030">
    <property type="term" value="F:thiamine-phosphate kinase activity"/>
    <property type="evidence" value="ECO:0007669"/>
    <property type="project" value="UniProtKB-EC"/>
</dbReference>
<dbReference type="PANTHER" id="PTHR30270">
    <property type="entry name" value="THIAMINE-MONOPHOSPHATE KINASE"/>
    <property type="match status" value="1"/>
</dbReference>
<dbReference type="InterPro" id="IPR009186">
    <property type="entry name" value="Ni_metllenz_mat"/>
</dbReference>
<dbReference type="Pfam" id="PF02769">
    <property type="entry name" value="AIRS_C"/>
    <property type="match status" value="1"/>
</dbReference>
<evidence type="ECO:0000256" key="1">
    <source>
        <dbReference type="SAM" id="MobiDB-lite"/>
    </source>
</evidence>
<protein>
    <submittedName>
        <fullName evidence="4">Thiamine-monophosphate kinase</fullName>
        <ecNumber evidence="4">2.7.4.16</ecNumber>
    </submittedName>
</protein>
<feature type="region of interest" description="Disordered" evidence="1">
    <location>
        <begin position="115"/>
        <end position="137"/>
    </location>
</feature>
<dbReference type="SUPFAM" id="SSF56042">
    <property type="entry name" value="PurM C-terminal domain-like"/>
    <property type="match status" value="1"/>
</dbReference>
<keyword evidence="4" id="KW-0418">Kinase</keyword>
<keyword evidence="4" id="KW-0808">Transferase</keyword>
<dbReference type="Gene3D" id="3.90.650.10">
    <property type="entry name" value="PurM-like C-terminal domain"/>
    <property type="match status" value="1"/>
</dbReference>
<reference evidence="4 5" key="1">
    <citation type="submission" date="2023-07" db="EMBL/GenBank/DDBJ databases">
        <title>Closed genoem sequence of Methanomicrococcus sp. Hf6.</title>
        <authorList>
            <person name="Poehlein A."/>
            <person name="Protasov E."/>
            <person name="Platt K."/>
            <person name="Reeh H."/>
            <person name="Daniel R."/>
            <person name="Brune A."/>
        </authorList>
    </citation>
    <scope>NUCLEOTIDE SEQUENCE [LARGE SCALE GENOMIC DNA]</scope>
    <source>
        <strain evidence="4 5">Hf6</strain>
    </source>
</reference>
<accession>A0AA96V850</accession>
<feature type="domain" description="PurM-like C-terminal" evidence="3">
    <location>
        <begin position="258"/>
        <end position="412"/>
    </location>
</feature>
<sequence length="479" mass="50670">MDLEGYAAHLIQNEENDVQLKLKEKIIELKKCCGQDEADILAAAILEETKSALFVKGDVFEYQKSGASMGEFGIGSRGAGDFYVHEKIGKVIGKTTAVLDSSNMDDSGVVALAGGTNSGGTNSGGTNSDGANSGSADGADSPDYLVVTVDGMHSRLSAFPFLSGFHVAKAALRDIYVMGAKPAAMLSDIHVADDGDAAMIFDHLAGISAVAELSGIPLVTGSTLRIGGDMVIGKRMTGCVGAVGAVNAGSLTARNNAKSGDLILMTEGTGGGTVTTAAIYSGYEKAAEVVEKTLNIDFLIAVQALLDSKEKLHTQIHVMTDVTNGGVRGDAYEISKEANIRLVFDDGALVQCVEPTVLEMFEKLEIDFRGVSIDSLLVICPPEIAENVIQTVNGAGVKMFVVGRVEEKQTGKFDTALMIDGAEKEFKPMFREAAYTPIKKVIGERTPPDFEEMKKGIDAAADSAIEKKERIVKRIQNRK</sequence>
<evidence type="ECO:0000313" key="5">
    <source>
        <dbReference type="Proteomes" id="UP001302978"/>
    </source>
</evidence>
<evidence type="ECO:0000259" key="2">
    <source>
        <dbReference type="Pfam" id="PF00586"/>
    </source>
</evidence>
<dbReference type="InterPro" id="IPR006283">
    <property type="entry name" value="ThiL-like"/>
</dbReference>
<gene>
    <name evidence="4" type="primary">thiL_1</name>
    <name evidence="4" type="ORF">MmiHf6_05560</name>
</gene>
<feature type="compositionally biased region" description="Low complexity" evidence="1">
    <location>
        <begin position="124"/>
        <end position="136"/>
    </location>
</feature>
<dbReference type="GeneID" id="85195056"/>